<comment type="caution">
    <text evidence="2">The sequence shown here is derived from an EMBL/GenBank/DDBJ whole genome shotgun (WGS) entry which is preliminary data.</text>
</comment>
<protein>
    <submittedName>
        <fullName evidence="2">Putative DsbA family dithiol-disulfide isomerase</fullName>
    </submittedName>
</protein>
<keyword evidence="2" id="KW-0413">Isomerase</keyword>
<dbReference type="AlphaFoldDB" id="A0A368XK34"/>
<evidence type="ECO:0000313" key="2">
    <source>
        <dbReference type="EMBL" id="RCW67949.1"/>
    </source>
</evidence>
<dbReference type="Pfam" id="PF01323">
    <property type="entry name" value="DSBA"/>
    <property type="match status" value="1"/>
</dbReference>
<evidence type="ECO:0000313" key="3">
    <source>
        <dbReference type="Proteomes" id="UP000252884"/>
    </source>
</evidence>
<keyword evidence="3" id="KW-1185">Reference proteome</keyword>
<dbReference type="SUPFAM" id="SSF52833">
    <property type="entry name" value="Thioredoxin-like"/>
    <property type="match status" value="1"/>
</dbReference>
<reference evidence="2 3" key="1">
    <citation type="submission" date="2018-07" db="EMBL/GenBank/DDBJ databases">
        <title>Genomic Encyclopedia of Type Strains, Phase IV (KMG-IV): sequencing the most valuable type-strain genomes for metagenomic binning, comparative biology and taxonomic classification.</title>
        <authorList>
            <person name="Goeker M."/>
        </authorList>
    </citation>
    <scope>NUCLEOTIDE SEQUENCE [LARGE SCALE GENOMIC DNA]</scope>
    <source>
        <strain evidence="2 3">DSM 21634</strain>
    </source>
</reference>
<organism evidence="2 3">
    <name type="scientific">Pseudorhodoferax soli</name>
    <dbReference type="NCBI Taxonomy" id="545864"/>
    <lineage>
        <taxon>Bacteria</taxon>
        <taxon>Pseudomonadati</taxon>
        <taxon>Pseudomonadota</taxon>
        <taxon>Betaproteobacteria</taxon>
        <taxon>Burkholderiales</taxon>
        <taxon>Comamonadaceae</taxon>
    </lineage>
</organism>
<evidence type="ECO:0000259" key="1">
    <source>
        <dbReference type="Pfam" id="PF01323"/>
    </source>
</evidence>
<dbReference type="InterPro" id="IPR001853">
    <property type="entry name" value="DSBA-like_thioredoxin_dom"/>
</dbReference>
<dbReference type="Proteomes" id="UP000252884">
    <property type="component" value="Unassembled WGS sequence"/>
</dbReference>
<name>A0A368XK34_9BURK</name>
<dbReference type="GO" id="GO:0016491">
    <property type="term" value="F:oxidoreductase activity"/>
    <property type="evidence" value="ECO:0007669"/>
    <property type="project" value="InterPro"/>
</dbReference>
<dbReference type="PANTHER" id="PTHR13887">
    <property type="entry name" value="GLUTATHIONE S-TRANSFERASE KAPPA"/>
    <property type="match status" value="1"/>
</dbReference>
<proteinExistence type="predicted"/>
<dbReference type="GO" id="GO:0016853">
    <property type="term" value="F:isomerase activity"/>
    <property type="evidence" value="ECO:0007669"/>
    <property type="project" value="UniProtKB-KW"/>
</dbReference>
<dbReference type="OrthoDB" id="9799122at2"/>
<dbReference type="InterPro" id="IPR036249">
    <property type="entry name" value="Thioredoxin-like_sf"/>
</dbReference>
<feature type="domain" description="DSBA-like thioredoxin" evidence="1">
    <location>
        <begin position="6"/>
        <end position="200"/>
    </location>
</feature>
<accession>A0A368XK34</accession>
<dbReference type="Gene3D" id="3.40.30.10">
    <property type="entry name" value="Glutaredoxin"/>
    <property type="match status" value="1"/>
</dbReference>
<gene>
    <name evidence="2" type="ORF">DES41_108126</name>
</gene>
<dbReference type="EMBL" id="QPJK01000008">
    <property type="protein sequence ID" value="RCW67949.1"/>
    <property type="molecule type" value="Genomic_DNA"/>
</dbReference>
<dbReference type="PANTHER" id="PTHR13887:SF41">
    <property type="entry name" value="THIOREDOXIN SUPERFAMILY PROTEIN"/>
    <property type="match status" value="1"/>
</dbReference>
<dbReference type="CDD" id="cd03024">
    <property type="entry name" value="DsbA_FrnE"/>
    <property type="match status" value="1"/>
</dbReference>
<sequence length="227" mass="24783">MKTVNVEVWSDFVCPWCWIAKKRFDKAVASLAGQVQVVVTNRAYRLGRGVLPMDYKSILHQKLGGAAAADQMMAAVSANGLAEGLVYNFDTMRFGDTTQAHALIKHINEPLIAERLMERLYKAATTDGLDIFDRDVLISLANEVGVTDTSFDLECVLIFAKIRRDETEANRVANGVPLFLFNGSVYVSGAREVGVFERAILDAARQAPEEMTGAGEGESCGIDGCSR</sequence>
<dbReference type="RefSeq" id="WP_114470500.1">
    <property type="nucleotide sequence ID" value="NZ_QPJK01000008.1"/>
</dbReference>